<evidence type="ECO:0000313" key="3">
    <source>
        <dbReference type="Proteomes" id="UP001151081"/>
    </source>
</evidence>
<proteinExistence type="predicted"/>
<dbReference type="GO" id="GO:0006596">
    <property type="term" value="P:polyamine biosynthetic process"/>
    <property type="evidence" value="ECO:0007669"/>
    <property type="project" value="UniProtKB-KW"/>
</dbReference>
<organism evidence="2 3">
    <name type="scientific">Polyangium jinanense</name>
    <dbReference type="NCBI Taxonomy" id="2829994"/>
    <lineage>
        <taxon>Bacteria</taxon>
        <taxon>Pseudomonadati</taxon>
        <taxon>Myxococcota</taxon>
        <taxon>Polyangia</taxon>
        <taxon>Polyangiales</taxon>
        <taxon>Polyangiaceae</taxon>
        <taxon>Polyangium</taxon>
    </lineage>
</organism>
<name>A0A9X3XFP4_9BACT</name>
<dbReference type="Gene3D" id="3.40.50.150">
    <property type="entry name" value="Vaccinia Virus protein VP39"/>
    <property type="match status" value="1"/>
</dbReference>
<dbReference type="RefSeq" id="WP_272422261.1">
    <property type="nucleotide sequence ID" value="NZ_JAGTJJ010000048.1"/>
</dbReference>
<dbReference type="PANTHER" id="PTHR43317:SF3">
    <property type="entry name" value="BLR2883 PROTEIN"/>
    <property type="match status" value="1"/>
</dbReference>
<gene>
    <name evidence="2" type="ORF">KEG57_42180</name>
</gene>
<accession>A0A9X3XFP4</accession>
<dbReference type="PANTHER" id="PTHR43317">
    <property type="entry name" value="THERMOSPERMINE SYNTHASE ACAULIS5"/>
    <property type="match status" value="1"/>
</dbReference>
<keyword evidence="1" id="KW-0620">Polyamine biosynthesis</keyword>
<evidence type="ECO:0000313" key="2">
    <source>
        <dbReference type="EMBL" id="MDC3987151.1"/>
    </source>
</evidence>
<evidence type="ECO:0000256" key="1">
    <source>
        <dbReference type="ARBA" id="ARBA00023115"/>
    </source>
</evidence>
<reference evidence="2 3" key="1">
    <citation type="submission" date="2021-04" db="EMBL/GenBank/DDBJ databases">
        <title>Genome analysis of Polyangium sp.</title>
        <authorList>
            <person name="Li Y."/>
            <person name="Wang J."/>
        </authorList>
    </citation>
    <scope>NUCLEOTIDE SEQUENCE [LARGE SCALE GENOMIC DNA]</scope>
    <source>
        <strain evidence="2 3">SDU14</strain>
    </source>
</reference>
<dbReference type="AlphaFoldDB" id="A0A9X3XFP4"/>
<protein>
    <recommendedName>
        <fullName evidence="4">Spermidine synthase</fullName>
    </recommendedName>
</protein>
<dbReference type="Proteomes" id="UP001151081">
    <property type="component" value="Unassembled WGS sequence"/>
</dbReference>
<sequence length="217" mass="23011">MVAVVRVLEEAGQTLVLRDLGTHHELLLGQTPILSSKALETERAFGALAGSARDDRSPQTILIGGLGFGATLAAALAAVGPETRVIVVEKLRAVAEIVRGELSHVAPGVLDDPRVELVHADVAEEIGRRSNLDAILLDVDNGPGWASFRTNARLYTQAGLGLAFNALRPGGAYAVWSGYPADAFLAELRKAGFSPSIVPLYERGVVRARAYVGRRRG</sequence>
<dbReference type="InterPro" id="IPR029063">
    <property type="entry name" value="SAM-dependent_MTases_sf"/>
</dbReference>
<keyword evidence="3" id="KW-1185">Reference proteome</keyword>
<evidence type="ECO:0008006" key="4">
    <source>
        <dbReference type="Google" id="ProtNLM"/>
    </source>
</evidence>
<dbReference type="EMBL" id="JAGTJJ010000048">
    <property type="protein sequence ID" value="MDC3987151.1"/>
    <property type="molecule type" value="Genomic_DNA"/>
</dbReference>
<comment type="caution">
    <text evidence="2">The sequence shown here is derived from an EMBL/GenBank/DDBJ whole genome shotgun (WGS) entry which is preliminary data.</text>
</comment>
<dbReference type="SUPFAM" id="SSF53335">
    <property type="entry name" value="S-adenosyl-L-methionine-dependent methyltransferases"/>
    <property type="match status" value="1"/>
</dbReference>